<dbReference type="SMART" id="SM00855">
    <property type="entry name" value="PGAM"/>
    <property type="match status" value="1"/>
</dbReference>
<proteinExistence type="predicted"/>
<name>A0ABS6T5W8_9RHOB</name>
<keyword evidence="3" id="KW-1185">Reference proteome</keyword>
<accession>A0ABS6T5W8</accession>
<dbReference type="Proteomes" id="UP000756530">
    <property type="component" value="Unassembled WGS sequence"/>
</dbReference>
<sequence>MTKVWWVRHGPTHRKAMVGWSDIPADLSDTAALHRLSTYLPRVPIVSSDLIRAADTASAIQRGRPRLANEPNLRELNFGFWEMRSGKELHDEDPDGTRAFWDDPENNAPPGGESWRSLEHRVNPVVDRLVRENPEGLIVVAHFGVILSQVRRALEVPVTRVLAHRIDNLSVTQLAIGPARWTAGPINHLP</sequence>
<protein>
    <submittedName>
        <fullName evidence="2">Histidine phosphatase family protein</fullName>
    </submittedName>
</protein>
<evidence type="ECO:0000256" key="1">
    <source>
        <dbReference type="SAM" id="MobiDB-lite"/>
    </source>
</evidence>
<dbReference type="RefSeq" id="WP_218393855.1">
    <property type="nucleotide sequence ID" value="NZ_JAHUZE010000004.1"/>
</dbReference>
<comment type="caution">
    <text evidence="2">The sequence shown here is derived from an EMBL/GenBank/DDBJ whole genome shotgun (WGS) entry which is preliminary data.</text>
</comment>
<evidence type="ECO:0000313" key="3">
    <source>
        <dbReference type="Proteomes" id="UP000756530"/>
    </source>
</evidence>
<dbReference type="EMBL" id="JAHUZE010000004">
    <property type="protein sequence ID" value="MBV7380661.1"/>
    <property type="molecule type" value="Genomic_DNA"/>
</dbReference>
<feature type="region of interest" description="Disordered" evidence="1">
    <location>
        <begin position="92"/>
        <end position="116"/>
    </location>
</feature>
<reference evidence="2 3" key="1">
    <citation type="submission" date="2021-05" db="EMBL/GenBank/DDBJ databases">
        <title>Culturable bacteria isolated from Daya Bay.</title>
        <authorList>
            <person name="Zheng W."/>
            <person name="Yu S."/>
            <person name="Huang Y."/>
        </authorList>
    </citation>
    <scope>NUCLEOTIDE SEQUENCE [LARGE SCALE GENOMIC DNA]</scope>
    <source>
        <strain evidence="2 3">DP4N28-5</strain>
    </source>
</reference>
<dbReference type="InterPro" id="IPR050275">
    <property type="entry name" value="PGM_Phosphatase"/>
</dbReference>
<dbReference type="Pfam" id="PF00300">
    <property type="entry name" value="His_Phos_1"/>
    <property type="match status" value="1"/>
</dbReference>
<dbReference type="InterPro" id="IPR013078">
    <property type="entry name" value="His_Pase_superF_clade-1"/>
</dbReference>
<gene>
    <name evidence="2" type="ORF">KJP28_17175</name>
</gene>
<dbReference type="PANTHER" id="PTHR48100">
    <property type="entry name" value="BROAD-SPECIFICITY PHOSPHATASE YOR283W-RELATED"/>
    <property type="match status" value="1"/>
</dbReference>
<dbReference type="CDD" id="cd07067">
    <property type="entry name" value="HP_PGM_like"/>
    <property type="match status" value="1"/>
</dbReference>
<dbReference type="PANTHER" id="PTHR48100:SF1">
    <property type="entry name" value="HISTIDINE PHOSPHATASE FAMILY PROTEIN-RELATED"/>
    <property type="match status" value="1"/>
</dbReference>
<evidence type="ECO:0000313" key="2">
    <source>
        <dbReference type="EMBL" id="MBV7380661.1"/>
    </source>
</evidence>
<organism evidence="2 3">
    <name type="scientific">Maritimibacter dapengensis</name>
    <dbReference type="NCBI Taxonomy" id="2836868"/>
    <lineage>
        <taxon>Bacteria</taxon>
        <taxon>Pseudomonadati</taxon>
        <taxon>Pseudomonadota</taxon>
        <taxon>Alphaproteobacteria</taxon>
        <taxon>Rhodobacterales</taxon>
        <taxon>Roseobacteraceae</taxon>
        <taxon>Maritimibacter</taxon>
    </lineage>
</organism>